<keyword evidence="2" id="KW-1185">Reference proteome</keyword>
<dbReference type="Proteomes" id="UP000241070">
    <property type="component" value="Segment"/>
</dbReference>
<dbReference type="EMBL" id="MG736918">
    <property type="protein sequence ID" value="AUV57210.1"/>
    <property type="molecule type" value="Genomic_DNA"/>
</dbReference>
<dbReference type="GeneID" id="54988038"/>
<evidence type="ECO:0000313" key="2">
    <source>
        <dbReference type="Proteomes" id="UP000241070"/>
    </source>
</evidence>
<dbReference type="KEGG" id="vg:54988038"/>
<proteinExistence type="predicted"/>
<organism evidence="1 2">
    <name type="scientific">Erwinia phage vB_EamP-S2</name>
    <dbReference type="NCBI Taxonomy" id="2070198"/>
    <lineage>
        <taxon>Viruses</taxon>
        <taxon>Duplodnaviria</taxon>
        <taxon>Heunggongvirae</taxon>
        <taxon>Uroviricota</taxon>
        <taxon>Caudoviricetes</taxon>
        <taxon>Autographivirales</taxon>
        <taxon>Autosignataviridae</taxon>
        <taxon>Molineuxvirinae</taxon>
        <taxon>Eracentumvirus</taxon>
        <taxon>Eracentumvirus S2</taxon>
    </lineage>
</organism>
<name>A0A2K9V4X5_9CAUD</name>
<protein>
    <submittedName>
        <fullName evidence="1">Uncharacterized protein</fullName>
    </submittedName>
</protein>
<sequence length="234" mass="26685">MFESNDIVRHKRRGTYGIVGLTREGYEVLWHLGNGERIRYVHKHTTKVLELAHSWESYKRYHEAGRGTLACHFGFRYERHHTRNQALSAWLDSLSTSVDLEQPLDEEAMCDCLTRETVDVKNVLSGRTLKEFQREQGMAQGALSFRSRHTGKSTGIALGAISAATLSPATPIKFLDHHREGQAQPHLFMIVCNLIDILGLKGFDVDKQKSTITFHPFVEVRTVYEPKTIITPIR</sequence>
<reference evidence="1 2" key="1">
    <citation type="submission" date="2017-12" db="EMBL/GenBank/DDBJ databases">
        <title>Complete Genome Sequences of Erwinia amylovora Phages vB_EamP-S2 and vB_EamM-Bue1.</title>
        <authorList>
            <person name="Knecht L.E."/>
            <person name="Born Y."/>
            <person name="Pothier J.F."/>
            <person name="Loessner M.J."/>
            <person name="Fieseler L."/>
        </authorList>
    </citation>
    <scope>NUCLEOTIDE SEQUENCE [LARGE SCALE GENOMIC DNA]</scope>
</reference>
<accession>A0A2K9V4X5</accession>
<dbReference type="RefSeq" id="YP_009797621.1">
    <property type="nucleotide sequence ID" value="NC_047917.1"/>
</dbReference>
<evidence type="ECO:0000313" key="1">
    <source>
        <dbReference type="EMBL" id="AUV57210.1"/>
    </source>
</evidence>